<keyword evidence="2" id="KW-1185">Reference proteome</keyword>
<dbReference type="Proteomes" id="UP000502533">
    <property type="component" value="Chromosome"/>
</dbReference>
<evidence type="ECO:0000313" key="2">
    <source>
        <dbReference type="Proteomes" id="UP000502533"/>
    </source>
</evidence>
<reference evidence="1 2" key="1">
    <citation type="submission" date="2020-03" db="EMBL/GenBank/DDBJ databases">
        <title>Isolation of cellulose-producing strains, genome characterization and application of the synthesized cellulose films as an economical and sustainable material for piezoelectric sensor construction.</title>
        <authorList>
            <person name="Mangayil R.K."/>
        </authorList>
    </citation>
    <scope>NUCLEOTIDE SEQUENCE [LARGE SCALE GENOMIC DNA]</scope>
    <source>
        <strain evidence="1 2">ENS 9a1a</strain>
    </source>
</reference>
<organism evidence="1 2">
    <name type="scientific">Komagataeibacter rhaeticus</name>
    <dbReference type="NCBI Taxonomy" id="215221"/>
    <lineage>
        <taxon>Bacteria</taxon>
        <taxon>Pseudomonadati</taxon>
        <taxon>Pseudomonadota</taxon>
        <taxon>Alphaproteobacteria</taxon>
        <taxon>Acetobacterales</taxon>
        <taxon>Acetobacteraceae</taxon>
        <taxon>Komagataeibacter</taxon>
    </lineage>
</organism>
<evidence type="ECO:0000313" key="1">
    <source>
        <dbReference type="EMBL" id="QIP36592.1"/>
    </source>
</evidence>
<gene>
    <name evidence="1" type="ORF">GWK63_14955</name>
</gene>
<dbReference type="GeneID" id="85023470"/>
<protein>
    <submittedName>
        <fullName evidence="1">Uncharacterized protein</fullName>
    </submittedName>
</protein>
<dbReference type="KEGG" id="kre:GWK63_14955"/>
<name>A0A858JLR8_9PROT</name>
<proteinExistence type="predicted"/>
<dbReference type="EMBL" id="CP050139">
    <property type="protein sequence ID" value="QIP36592.1"/>
    <property type="molecule type" value="Genomic_DNA"/>
</dbReference>
<accession>A0A858JLR8</accession>
<sequence>MNDSGYLIENNNKSWSSLSPSDFQLMQTGQIPPISSMMVENIHYLAEVVNDTKAAAAEAELTQHIEAVSSVSISSLAHGPQAEPDTMLLLMAEENALLLPQCEEN</sequence>
<dbReference type="RefSeq" id="WP_139064299.1">
    <property type="nucleotide sequence ID" value="NZ_CP050139.1"/>
</dbReference>
<dbReference type="AlphaFoldDB" id="A0A858JLR8"/>